<dbReference type="OrthoDB" id="7818989at2"/>
<evidence type="ECO:0000259" key="1">
    <source>
        <dbReference type="Pfam" id="PF13403"/>
    </source>
</evidence>
<protein>
    <submittedName>
        <fullName evidence="2">Hint domain-containing protein</fullName>
    </submittedName>
</protein>
<name>A0A497VKL7_9RHOB</name>
<proteinExistence type="predicted"/>
<dbReference type="SUPFAM" id="SSF51294">
    <property type="entry name" value="Hedgehog/intein (Hint) domain"/>
    <property type="match status" value="1"/>
</dbReference>
<organism evidence="2 3">
    <name type="scientific">Litoreibacter meonggei</name>
    <dbReference type="NCBI Taxonomy" id="1049199"/>
    <lineage>
        <taxon>Bacteria</taxon>
        <taxon>Pseudomonadati</taxon>
        <taxon>Pseudomonadota</taxon>
        <taxon>Alphaproteobacteria</taxon>
        <taxon>Rhodobacterales</taxon>
        <taxon>Roseobacteraceae</taxon>
        <taxon>Litoreibacter</taxon>
    </lineage>
</organism>
<reference evidence="2 3" key="1">
    <citation type="submission" date="2018-10" db="EMBL/GenBank/DDBJ databases">
        <title>Genomic Encyclopedia of Archaeal and Bacterial Type Strains, Phase II (KMG-II): from individual species to whole genera.</title>
        <authorList>
            <person name="Goeker M."/>
        </authorList>
    </citation>
    <scope>NUCLEOTIDE SEQUENCE [LARGE SCALE GENOMIC DNA]</scope>
    <source>
        <strain evidence="2 3">DSM 29466</strain>
    </source>
</reference>
<keyword evidence="3" id="KW-1185">Reference proteome</keyword>
<accession>A0A497VKL7</accession>
<dbReference type="Proteomes" id="UP000269157">
    <property type="component" value="Unassembled WGS sequence"/>
</dbReference>
<evidence type="ECO:0000313" key="3">
    <source>
        <dbReference type="Proteomes" id="UP000269157"/>
    </source>
</evidence>
<dbReference type="InterPro" id="IPR028992">
    <property type="entry name" value="Hedgehog/Intein_dom"/>
</dbReference>
<feature type="domain" description="Hedgehog/Intein (Hint)" evidence="1">
    <location>
        <begin position="138"/>
        <end position="279"/>
    </location>
</feature>
<sequence>MALENALVYNFTSGDNTYPHSGNFTVGVAGKITIDDSNGTDDAIFGDVTHTGGADTPDQDVTSSTVAGINLGDTVDLRYKYTITGSDGSSGTIYFIATNGAANYGPLFVSDFQLDPGVTYTFGTFNTDGAAPYSSLVPCFTTGAQLSTPAGSTAVEDLKPNDLLLTRDHGPQRIRWIGKAKRAALGENTPIRICLGALGMGLPTRDLIVSQQHRMLVSSAIARRVAGAQEVLIPAKKLLGLPGIDHADDMITVTYYHLLLDHHEIIFAEGAPTESLLTGPMARQAMGANALAEIQSLFPELLYSAGDPARVIPRGKQMRELVSRHRKNAQPLLQA</sequence>
<dbReference type="Pfam" id="PF13403">
    <property type="entry name" value="Hint_2"/>
    <property type="match status" value="1"/>
</dbReference>
<dbReference type="RefSeq" id="WP_121026868.1">
    <property type="nucleotide sequence ID" value="NZ_RCCE01000006.1"/>
</dbReference>
<evidence type="ECO:0000313" key="2">
    <source>
        <dbReference type="EMBL" id="RLJ40765.1"/>
    </source>
</evidence>
<dbReference type="AlphaFoldDB" id="A0A497VKL7"/>
<dbReference type="InterPro" id="IPR036844">
    <property type="entry name" value="Hint_dom_sf"/>
</dbReference>
<gene>
    <name evidence="2" type="ORF">BCF46_3335</name>
</gene>
<dbReference type="EMBL" id="RCCE01000006">
    <property type="protein sequence ID" value="RLJ40765.1"/>
    <property type="molecule type" value="Genomic_DNA"/>
</dbReference>
<comment type="caution">
    <text evidence="2">The sequence shown here is derived from an EMBL/GenBank/DDBJ whole genome shotgun (WGS) entry which is preliminary data.</text>
</comment>